<gene>
    <name evidence="4" type="ORF">E6K73_08025</name>
</gene>
<dbReference type="PANTHER" id="PTHR12277">
    <property type="entry name" value="ALPHA/BETA HYDROLASE DOMAIN-CONTAINING PROTEIN"/>
    <property type="match status" value="1"/>
</dbReference>
<feature type="region of interest" description="Disordered" evidence="1">
    <location>
        <begin position="101"/>
        <end position="124"/>
    </location>
</feature>
<evidence type="ECO:0000259" key="3">
    <source>
        <dbReference type="Pfam" id="PF00561"/>
    </source>
</evidence>
<evidence type="ECO:0000313" key="5">
    <source>
        <dbReference type="Proteomes" id="UP000320184"/>
    </source>
</evidence>
<reference evidence="4 5" key="1">
    <citation type="journal article" date="2019" name="Nat. Microbiol.">
        <title>Mediterranean grassland soil C-N compound turnover is dependent on rainfall and depth, and is mediated by genomically divergent microorganisms.</title>
        <authorList>
            <person name="Diamond S."/>
            <person name="Andeer P.F."/>
            <person name="Li Z."/>
            <person name="Crits-Christoph A."/>
            <person name="Burstein D."/>
            <person name="Anantharaman K."/>
            <person name="Lane K.R."/>
            <person name="Thomas B.C."/>
            <person name="Pan C."/>
            <person name="Northen T.R."/>
            <person name="Banfield J.F."/>
        </authorList>
    </citation>
    <scope>NUCLEOTIDE SEQUENCE [LARGE SCALE GENOMIC DNA]</scope>
    <source>
        <strain evidence="4">WS_3</strain>
    </source>
</reference>
<proteinExistence type="predicted"/>
<dbReference type="AlphaFoldDB" id="A0A538SG09"/>
<dbReference type="GO" id="GO:0016787">
    <property type="term" value="F:hydrolase activity"/>
    <property type="evidence" value="ECO:0007669"/>
    <property type="project" value="UniProtKB-KW"/>
</dbReference>
<feature type="region of interest" description="Disordered" evidence="1">
    <location>
        <begin position="1"/>
        <end position="75"/>
    </location>
</feature>
<dbReference type="InterPro" id="IPR000073">
    <property type="entry name" value="AB_hydrolase_1"/>
</dbReference>
<feature type="compositionally biased region" description="Basic residues" evidence="1">
    <location>
        <begin position="101"/>
        <end position="114"/>
    </location>
</feature>
<dbReference type="EMBL" id="VBOT01000102">
    <property type="protein sequence ID" value="TMQ50303.1"/>
    <property type="molecule type" value="Genomic_DNA"/>
</dbReference>
<feature type="domain" description="AB hydrolase-1" evidence="3">
    <location>
        <begin position="206"/>
        <end position="310"/>
    </location>
</feature>
<dbReference type="Pfam" id="PF00561">
    <property type="entry name" value="Abhydrolase_1"/>
    <property type="match status" value="1"/>
</dbReference>
<dbReference type="Proteomes" id="UP000320184">
    <property type="component" value="Unassembled WGS sequence"/>
</dbReference>
<accession>A0A538SG09</accession>
<keyword evidence="2" id="KW-0472">Membrane</keyword>
<name>A0A538SG09_UNCEI</name>
<evidence type="ECO:0000256" key="2">
    <source>
        <dbReference type="SAM" id="Phobius"/>
    </source>
</evidence>
<protein>
    <submittedName>
        <fullName evidence="4">Alpha/beta fold hydrolase</fullName>
    </submittedName>
</protein>
<comment type="caution">
    <text evidence="4">The sequence shown here is derived from an EMBL/GenBank/DDBJ whole genome shotgun (WGS) entry which is preliminary data.</text>
</comment>
<keyword evidence="2" id="KW-1133">Transmembrane helix</keyword>
<dbReference type="PANTHER" id="PTHR12277:SF79">
    <property type="entry name" value="XAA-PRO DIPEPTIDYL-PEPTIDASE-RELATED"/>
    <property type="match status" value="1"/>
</dbReference>
<keyword evidence="2" id="KW-0812">Transmembrane</keyword>
<dbReference type="SUPFAM" id="SSF53474">
    <property type="entry name" value="alpha/beta-Hydrolases"/>
    <property type="match status" value="1"/>
</dbReference>
<dbReference type="Gene3D" id="3.40.50.1820">
    <property type="entry name" value="alpha/beta hydrolase"/>
    <property type="match status" value="1"/>
</dbReference>
<evidence type="ECO:0000256" key="1">
    <source>
        <dbReference type="SAM" id="MobiDB-lite"/>
    </source>
</evidence>
<dbReference type="InterPro" id="IPR029058">
    <property type="entry name" value="AB_hydrolase_fold"/>
</dbReference>
<sequence length="436" mass="47039">MAQAGAGGRRAHHGLRSPRLQGARPAGRSAEQGGGRDERRAPRGPQALRPRPGRGADRAAGARGGEAGSQSQDQRRVLHRAGAPVAGAQAPLVRRDVRLRARRGLVRPRHRAARRGSPDPPAVRIRGAARTQDGLDPPVVALILLSGCVLAVAAAGASALLGLYPLLPSDLGGVRNLDRKARRERIPVGAGDWIDGWYLSGTHPAVVIIFHGYGRNHHRAWRYASFLRAAGFAILAVDFRSSRYRGRKPTTLGHFELEDARAALDWVRREPGLEGHRIALLGESLGGSVALMLAAESPDVAAVVADCAFSHGCQALGDSCERWARVPRWPSAELLRALGRLATGHDPGAADVLSRAARLTDRPVFFIHAMDDNRFAPEQARELWRAAGSKDPLWLIPGAGHNEGWLRQRRLYERRVTAFLERQLLGAGEGIPAGVM</sequence>
<evidence type="ECO:0000313" key="4">
    <source>
        <dbReference type="EMBL" id="TMQ50303.1"/>
    </source>
</evidence>
<feature type="transmembrane region" description="Helical" evidence="2">
    <location>
        <begin position="139"/>
        <end position="167"/>
    </location>
</feature>
<organism evidence="4 5">
    <name type="scientific">Eiseniibacteriota bacterium</name>
    <dbReference type="NCBI Taxonomy" id="2212470"/>
    <lineage>
        <taxon>Bacteria</taxon>
        <taxon>Candidatus Eiseniibacteriota</taxon>
    </lineage>
</organism>
<keyword evidence="4" id="KW-0378">Hydrolase</keyword>